<organism evidence="1 2">
    <name type="scientific">Thanatephorus cucumeris (strain AG1-IB / isolate 7/3/14)</name>
    <name type="common">Lettuce bottom rot fungus</name>
    <name type="synonym">Rhizoctonia solani</name>
    <dbReference type="NCBI Taxonomy" id="1108050"/>
    <lineage>
        <taxon>Eukaryota</taxon>
        <taxon>Fungi</taxon>
        <taxon>Dikarya</taxon>
        <taxon>Basidiomycota</taxon>
        <taxon>Agaricomycotina</taxon>
        <taxon>Agaricomycetes</taxon>
        <taxon>Cantharellales</taxon>
        <taxon>Ceratobasidiaceae</taxon>
        <taxon>Rhizoctonia</taxon>
        <taxon>Rhizoctonia solani AG-1</taxon>
    </lineage>
</organism>
<name>A0A0B7G3V1_THACB</name>
<gene>
    <name evidence="1" type="ORF">RSOLAG1IB_05208</name>
</gene>
<keyword evidence="2" id="KW-1185">Reference proteome</keyword>
<accession>A0A0B7G3V1</accession>
<dbReference type="AlphaFoldDB" id="A0A0B7G3V1"/>
<dbReference type="Proteomes" id="UP000059188">
    <property type="component" value="Unassembled WGS sequence"/>
</dbReference>
<proteinExistence type="predicted"/>
<dbReference type="EMBL" id="LN679107">
    <property type="protein sequence ID" value="CEL63168.1"/>
    <property type="molecule type" value="Genomic_DNA"/>
</dbReference>
<evidence type="ECO:0000313" key="1">
    <source>
        <dbReference type="EMBL" id="CEL63168.1"/>
    </source>
</evidence>
<reference evidence="1 2" key="1">
    <citation type="submission" date="2014-11" db="EMBL/GenBank/DDBJ databases">
        <authorList>
            <person name="Wibberg Daniel"/>
        </authorList>
    </citation>
    <scope>NUCLEOTIDE SEQUENCE [LARGE SCALE GENOMIC DNA]</scope>
    <source>
        <strain evidence="1">Rhizoctonia solani AG1-IB 7/3/14</strain>
    </source>
</reference>
<protein>
    <submittedName>
        <fullName evidence="1">Uncharacterized protein</fullName>
    </submittedName>
</protein>
<sequence>MLIWSYLSKNSDSQGFILLAHPRQLSHVKHKRHNGFHHVHRLPYSCPTDRRLYIALSGCGLDLYTSSALRARTLCGKRLHPIVTIRNLPNVKMQLIGNY</sequence>
<evidence type="ECO:0000313" key="2">
    <source>
        <dbReference type="Proteomes" id="UP000059188"/>
    </source>
</evidence>